<evidence type="ECO:0000256" key="1">
    <source>
        <dbReference type="SAM" id="SignalP"/>
    </source>
</evidence>
<comment type="caution">
    <text evidence="2">The sequence shown here is derived from an EMBL/GenBank/DDBJ whole genome shotgun (WGS) entry which is preliminary data.</text>
</comment>
<sequence length="590" mass="67405">MKKQWIVFLILAALTIPVQAQYVISSIEELQSLKKLPQEKVYVHHTGPIVFTGEYLQYAFYCFNAQSNRASNVSFVGYVALVNQKGEYVVEQKIRLRKGKSHGDFFVNTDVPSGNYKLLGYTQWMKNNGMEQVFKDDLVIINPYQVDQSQLLSDGADGQMKLDGEMNQPADSSVVQIKMEQEVFGTREKVTMVLKNYKAQLGYGNYTIRVQKKNEMVVKPQANAISYAKDYFSAKGELEKTVGDSLFLPEQRGELLFGKVIDDKGNPVSDVKMVVSIPGEEFLLKFAATDSNGNFYTYLRKDYKQGRAIMQVGEDAQDVEVSLGTVPNLDASGLTFNQFQLKPRYSDAIEQRSVHNQLENQFFSVKPDSILLGTPIDPFDGGIPETINLDDFTRFPTFQETLVEVLNYAGYRNNPNGSDYIRIAQDFETYNELANDFPAIVLFDGVYIPDHEKIKDFDAKQIKSISLVRDQFRLAGRDYQGMMVVKTIEGDFFENYAPEHGINIPIKKTIAKKNYFKQRYALEGENNQRIPDYRRILFWEPHIEVEETDLQFEFYTSDLTGEFEVVLDGFTTYGKPIAVYKTIIVKEESQ</sequence>
<keyword evidence="1" id="KW-0732">Signal</keyword>
<proteinExistence type="predicted"/>
<accession>A0A3A1N6L8</accession>
<feature type="chain" id="PRO_5017422429" description="Carboxypeptidase regulatory-like domain-containing protein" evidence="1">
    <location>
        <begin position="21"/>
        <end position="590"/>
    </location>
</feature>
<reference evidence="2 3" key="1">
    <citation type="submission" date="2018-08" db="EMBL/GenBank/DDBJ databases">
        <title>Proposal of Muricauda 72 sp.nov. and Muricauda NH166 sp.nov., isolated from seawater.</title>
        <authorList>
            <person name="Cheng H."/>
            <person name="Wu Y.-H."/>
            <person name="Guo L.-L."/>
            <person name="Xu X.-W."/>
        </authorList>
    </citation>
    <scope>NUCLEOTIDE SEQUENCE [LARGE SCALE GENOMIC DNA]</scope>
    <source>
        <strain evidence="2 3">KCTC 22173</strain>
    </source>
</reference>
<dbReference type="OrthoDB" id="679547at2"/>
<dbReference type="EMBL" id="QXFH01000076">
    <property type="protein sequence ID" value="RIV31434.1"/>
    <property type="molecule type" value="Genomic_DNA"/>
</dbReference>
<organism evidence="2 3">
    <name type="scientific">Flagellimonas lutimaris</name>
    <dbReference type="NCBI Taxonomy" id="475082"/>
    <lineage>
        <taxon>Bacteria</taxon>
        <taxon>Pseudomonadati</taxon>
        <taxon>Bacteroidota</taxon>
        <taxon>Flavobacteriia</taxon>
        <taxon>Flavobacteriales</taxon>
        <taxon>Flavobacteriaceae</taxon>
        <taxon>Flagellimonas</taxon>
    </lineage>
</organism>
<evidence type="ECO:0000313" key="2">
    <source>
        <dbReference type="EMBL" id="RIV31434.1"/>
    </source>
</evidence>
<feature type="signal peptide" evidence="1">
    <location>
        <begin position="1"/>
        <end position="20"/>
    </location>
</feature>
<name>A0A3A1N6L8_9FLAO</name>
<evidence type="ECO:0008006" key="4">
    <source>
        <dbReference type="Google" id="ProtNLM"/>
    </source>
</evidence>
<dbReference type="RefSeq" id="WP_119608659.1">
    <property type="nucleotide sequence ID" value="NZ_QXFH01000076.1"/>
</dbReference>
<protein>
    <recommendedName>
        <fullName evidence="4">Carboxypeptidase regulatory-like domain-containing protein</fullName>
    </recommendedName>
</protein>
<keyword evidence="3" id="KW-1185">Reference proteome</keyword>
<gene>
    <name evidence="2" type="ORF">D2V08_13350</name>
</gene>
<dbReference type="AlphaFoldDB" id="A0A3A1N6L8"/>
<dbReference type="Proteomes" id="UP000266067">
    <property type="component" value="Unassembled WGS sequence"/>
</dbReference>
<evidence type="ECO:0000313" key="3">
    <source>
        <dbReference type="Proteomes" id="UP000266067"/>
    </source>
</evidence>